<name>A0A2H5FLP8_9GAMM</name>
<reference evidence="1 2" key="1">
    <citation type="submission" date="2017-12" db="EMBL/GenBank/DDBJ databases">
        <title>Legionella sainthelensi LA01-117, whole genome sequence of a clinical isolate from New Zealand.</title>
        <authorList>
            <person name="Cree S.L."/>
            <person name="Slow S."/>
            <person name="Kennedy M.A."/>
            <person name="Murdoch D.R."/>
            <person name="Biggs P.J."/>
            <person name="Anderson T."/>
        </authorList>
    </citation>
    <scope>NUCLEOTIDE SEQUENCE [LARGE SCALE GENOMIC DNA]</scope>
    <source>
        <strain evidence="1 2">LA01-117</strain>
    </source>
</reference>
<dbReference type="Proteomes" id="UP000234343">
    <property type="component" value="Chromosome"/>
</dbReference>
<keyword evidence="2" id="KW-1185">Reference proteome</keyword>
<organism evidence="1 2">
    <name type="scientific">Legionella sainthelensi</name>
    <dbReference type="NCBI Taxonomy" id="28087"/>
    <lineage>
        <taxon>Bacteria</taxon>
        <taxon>Pseudomonadati</taxon>
        <taxon>Pseudomonadota</taxon>
        <taxon>Gammaproteobacteria</taxon>
        <taxon>Legionellales</taxon>
        <taxon>Legionellaceae</taxon>
        <taxon>Legionella</taxon>
    </lineage>
</organism>
<accession>A0A2H5FLP8</accession>
<evidence type="ECO:0000313" key="1">
    <source>
        <dbReference type="EMBL" id="AUH72476.1"/>
    </source>
</evidence>
<proteinExistence type="predicted"/>
<protein>
    <submittedName>
        <fullName evidence="1">Uncharacterized protein</fullName>
    </submittedName>
</protein>
<dbReference type="AlphaFoldDB" id="A0A2H5FLP8"/>
<dbReference type="EMBL" id="CP025491">
    <property type="protein sequence ID" value="AUH72476.1"/>
    <property type="molecule type" value="Genomic_DNA"/>
</dbReference>
<dbReference type="KEGG" id="lsh:CAB17_10695"/>
<gene>
    <name evidence="1" type="ORF">CAB17_10695</name>
</gene>
<sequence>MFESLKSETIISQFITGDPERANLFTNIYLYKLAYCLLRIVSKRLENDFPEIDFSKFFHICMDSDCHPKRVYELVSCNLTKKNKRQANYTIFELITHVFCSTLAVYDKNICEELGQEHLESARAYFYDLQQKVIDKQNGSYGVNKRDVERIRVKNEVIRLYESLDDKQKTKPATQLYNVIYRKLKQFMEKEKMSKQEYTPRVIEGYIREHRKNIKNIQSRG</sequence>
<evidence type="ECO:0000313" key="2">
    <source>
        <dbReference type="Proteomes" id="UP000234343"/>
    </source>
</evidence>
<dbReference type="RefSeq" id="WP_101900091.1">
    <property type="nucleotide sequence ID" value="NZ_CP025491.2"/>
</dbReference>